<dbReference type="CDD" id="cd06261">
    <property type="entry name" value="TM_PBP2"/>
    <property type="match status" value="1"/>
</dbReference>
<comment type="subcellular location">
    <subcellularLocation>
        <location evidence="1 7">Cell membrane</location>
        <topology evidence="1 7">Multi-pass membrane protein</topology>
    </subcellularLocation>
</comment>
<sequence>MNTSKYDSFGERVFDVFNYFFLTLFALVTVLPFVYIIAGSFATEVELIERKFFLFPRNPSINAYQYIFSSDTIFRSIMNSVYITVTGTLTNLAFTLTMAYSLSRKDLMGRNFFMNMVIFSMLFSGGMIPGYLVVRELGLLNTYAAVILPGAISAFNLIVIKNFFQNLPAGLEEAARIDGCSDFGVFWRIVLPLSKPIIATFGLFYAVGHWNNFFSALLYLNDNKMWPLQVMLREIVMLSQMAAGDMSAMDPEFVEPPDQAIKMAVIVVGTVPILCVYPFLQKHFAKGVLLGSIKG</sequence>
<dbReference type="InterPro" id="IPR000515">
    <property type="entry name" value="MetI-like"/>
</dbReference>
<comment type="similarity">
    <text evidence="7">Belongs to the binding-protein-dependent transport system permease family.</text>
</comment>
<evidence type="ECO:0000256" key="3">
    <source>
        <dbReference type="ARBA" id="ARBA00022475"/>
    </source>
</evidence>
<evidence type="ECO:0000256" key="5">
    <source>
        <dbReference type="ARBA" id="ARBA00022989"/>
    </source>
</evidence>
<dbReference type="PANTHER" id="PTHR43744">
    <property type="entry name" value="ABC TRANSPORTER PERMEASE PROTEIN MG189-RELATED-RELATED"/>
    <property type="match status" value="1"/>
</dbReference>
<keyword evidence="2 7" id="KW-0813">Transport</keyword>
<dbReference type="PANTHER" id="PTHR43744:SF9">
    <property type="entry name" value="POLYGALACTURONAN_RHAMNOGALACTURONAN TRANSPORT SYSTEM PERMEASE PROTEIN YTCP"/>
    <property type="match status" value="1"/>
</dbReference>
<feature type="transmembrane region" description="Helical" evidence="7">
    <location>
        <begin position="16"/>
        <end position="38"/>
    </location>
</feature>
<dbReference type="Pfam" id="PF00528">
    <property type="entry name" value="BPD_transp_1"/>
    <property type="match status" value="1"/>
</dbReference>
<keyword evidence="4 7" id="KW-0812">Transmembrane</keyword>
<feature type="transmembrane region" description="Helical" evidence="7">
    <location>
        <begin position="260"/>
        <end position="280"/>
    </location>
</feature>
<dbReference type="GO" id="GO:0055085">
    <property type="term" value="P:transmembrane transport"/>
    <property type="evidence" value="ECO:0007669"/>
    <property type="project" value="InterPro"/>
</dbReference>
<dbReference type="GO" id="GO:0005886">
    <property type="term" value="C:plasma membrane"/>
    <property type="evidence" value="ECO:0007669"/>
    <property type="project" value="UniProtKB-SubCell"/>
</dbReference>
<proteinExistence type="inferred from homology"/>
<name>A0A916QBW8_9BACL</name>
<evidence type="ECO:0000313" key="10">
    <source>
        <dbReference type="Proteomes" id="UP000654993"/>
    </source>
</evidence>
<dbReference type="EMBL" id="BMAQ01000008">
    <property type="protein sequence ID" value="GFR37892.1"/>
    <property type="molecule type" value="Genomic_DNA"/>
</dbReference>
<keyword evidence="10" id="KW-1185">Reference proteome</keyword>
<feature type="transmembrane region" description="Helical" evidence="7">
    <location>
        <begin position="197"/>
        <end position="220"/>
    </location>
</feature>
<keyword evidence="6 7" id="KW-0472">Membrane</keyword>
<keyword evidence="3" id="KW-1003">Cell membrane</keyword>
<feature type="transmembrane region" description="Helical" evidence="7">
    <location>
        <begin position="112"/>
        <end position="134"/>
    </location>
</feature>
<accession>A0A916QBW8</accession>
<comment type="caution">
    <text evidence="9">The sequence shown here is derived from an EMBL/GenBank/DDBJ whole genome shotgun (WGS) entry which is preliminary data.</text>
</comment>
<dbReference type="SUPFAM" id="SSF161098">
    <property type="entry name" value="MetI-like"/>
    <property type="match status" value="1"/>
</dbReference>
<protein>
    <submittedName>
        <fullName evidence="9">Protein LplC</fullName>
    </submittedName>
</protein>
<dbReference type="Gene3D" id="1.10.3720.10">
    <property type="entry name" value="MetI-like"/>
    <property type="match status" value="1"/>
</dbReference>
<dbReference type="RefSeq" id="WP_200966161.1">
    <property type="nucleotide sequence ID" value="NZ_BMAQ01000008.1"/>
</dbReference>
<evidence type="ECO:0000313" key="9">
    <source>
        <dbReference type="EMBL" id="GFR37892.1"/>
    </source>
</evidence>
<evidence type="ECO:0000256" key="7">
    <source>
        <dbReference type="RuleBase" id="RU363032"/>
    </source>
</evidence>
<dbReference type="AlphaFoldDB" id="A0A916QBW8"/>
<dbReference type="PROSITE" id="PS50928">
    <property type="entry name" value="ABC_TM1"/>
    <property type="match status" value="1"/>
</dbReference>
<feature type="transmembrane region" description="Helical" evidence="7">
    <location>
        <begin position="81"/>
        <end position="100"/>
    </location>
</feature>
<evidence type="ECO:0000256" key="4">
    <source>
        <dbReference type="ARBA" id="ARBA00022692"/>
    </source>
</evidence>
<reference evidence="9" key="1">
    <citation type="submission" date="2020-08" db="EMBL/GenBank/DDBJ databases">
        <authorList>
            <person name="Uke A."/>
            <person name="Chhe C."/>
            <person name="Baramee S."/>
            <person name="Kosugi A."/>
        </authorList>
    </citation>
    <scope>NUCLEOTIDE SEQUENCE</scope>
    <source>
        <strain evidence="9">DA-C8</strain>
    </source>
</reference>
<reference evidence="9" key="2">
    <citation type="journal article" date="2021" name="Data Brief">
        <title>Draft genome sequence data of the facultative, thermophilic, xylanolytic bacterium Paenibacillus sp. strain DA-C8.</title>
        <authorList>
            <person name="Chhe C."/>
            <person name="Uke A."/>
            <person name="Baramee S."/>
            <person name="Ungkulpasvich U."/>
            <person name="Tachaapaikoon C."/>
            <person name="Pason P."/>
            <person name="Waeonukul R."/>
            <person name="Ratanakhanokchai K."/>
            <person name="Kosugi A."/>
        </authorList>
    </citation>
    <scope>NUCLEOTIDE SEQUENCE</scope>
    <source>
        <strain evidence="9">DA-C8</strain>
    </source>
</reference>
<feature type="domain" description="ABC transmembrane type-1" evidence="8">
    <location>
        <begin position="77"/>
        <end position="280"/>
    </location>
</feature>
<evidence type="ECO:0000256" key="1">
    <source>
        <dbReference type="ARBA" id="ARBA00004651"/>
    </source>
</evidence>
<evidence type="ECO:0000256" key="6">
    <source>
        <dbReference type="ARBA" id="ARBA00023136"/>
    </source>
</evidence>
<organism evidence="9 10">
    <name type="scientific">Insulibacter thermoxylanivorax</name>
    <dbReference type="NCBI Taxonomy" id="2749268"/>
    <lineage>
        <taxon>Bacteria</taxon>
        <taxon>Bacillati</taxon>
        <taxon>Bacillota</taxon>
        <taxon>Bacilli</taxon>
        <taxon>Bacillales</taxon>
        <taxon>Paenibacillaceae</taxon>
        <taxon>Insulibacter</taxon>
    </lineage>
</organism>
<keyword evidence="5 7" id="KW-1133">Transmembrane helix</keyword>
<evidence type="ECO:0000256" key="2">
    <source>
        <dbReference type="ARBA" id="ARBA00022448"/>
    </source>
</evidence>
<evidence type="ECO:0000259" key="8">
    <source>
        <dbReference type="PROSITE" id="PS50928"/>
    </source>
</evidence>
<dbReference type="InterPro" id="IPR035906">
    <property type="entry name" value="MetI-like_sf"/>
</dbReference>
<dbReference type="Proteomes" id="UP000654993">
    <property type="component" value="Unassembled WGS sequence"/>
</dbReference>
<feature type="transmembrane region" description="Helical" evidence="7">
    <location>
        <begin position="140"/>
        <end position="160"/>
    </location>
</feature>
<gene>
    <name evidence="9" type="primary">lplC_1</name>
    <name evidence="9" type="ORF">PRECH8_11880</name>
</gene>